<organism evidence="2 3">
    <name type="scientific">Nitrosospira briensis</name>
    <dbReference type="NCBI Taxonomy" id="35799"/>
    <lineage>
        <taxon>Bacteria</taxon>
        <taxon>Pseudomonadati</taxon>
        <taxon>Pseudomonadota</taxon>
        <taxon>Betaproteobacteria</taxon>
        <taxon>Nitrosomonadales</taxon>
        <taxon>Nitrosomonadaceae</taxon>
        <taxon>Nitrosospira</taxon>
    </lineage>
</organism>
<reference evidence="3" key="1">
    <citation type="submission" date="2016-10" db="EMBL/GenBank/DDBJ databases">
        <authorList>
            <person name="Varghese N."/>
        </authorList>
    </citation>
    <scope>NUCLEOTIDE SEQUENCE [LARGE SCALE GENOMIC DNA]</scope>
    <source>
        <strain evidence="3">Nsp8</strain>
    </source>
</reference>
<dbReference type="EMBL" id="FOVJ01000002">
    <property type="protein sequence ID" value="SFN69337.1"/>
    <property type="molecule type" value="Genomic_DNA"/>
</dbReference>
<evidence type="ECO:0000313" key="2">
    <source>
        <dbReference type="EMBL" id="SFN69337.1"/>
    </source>
</evidence>
<keyword evidence="3" id="KW-1185">Reference proteome</keyword>
<dbReference type="Proteomes" id="UP000183107">
    <property type="component" value="Unassembled WGS sequence"/>
</dbReference>
<evidence type="ECO:0000256" key="1">
    <source>
        <dbReference type="SAM" id="MobiDB-lite"/>
    </source>
</evidence>
<name>A0A1I5B3R5_9PROT</name>
<dbReference type="RefSeq" id="WP_074796437.1">
    <property type="nucleotide sequence ID" value="NZ_FOVJ01000002.1"/>
</dbReference>
<sequence length="287" mass="32562">MSADNSRAGTWGQLMVAPGTEAGQRRALPPDTEAHIRAITAPDSKEIPPETQQWLKAKLQEYVNGQRRLDEVMNLAPSPSQRDWRTIDRLDTRNAWLVRAFDLIDGTSEYKRCCALSEHIHTFEEVFWPGLRGAALPPEDSTPLRRALFFAFKFAPSGEVPHGWVRLKEIVQNPPPASGTYPILWHIHADAYDQPRSTTTINPPIHIGKSHMNILQKLSLLTLHAWQNSPEVQARHYDDLSDYHARILRQAMDCDDEKGELPPLITDVLSKEQIEEILKPYEGVNSL</sequence>
<feature type="region of interest" description="Disordered" evidence="1">
    <location>
        <begin position="1"/>
        <end position="30"/>
    </location>
</feature>
<evidence type="ECO:0000313" key="3">
    <source>
        <dbReference type="Proteomes" id="UP000183107"/>
    </source>
</evidence>
<proteinExistence type="predicted"/>
<dbReference type="OrthoDB" id="8566375at2"/>
<accession>A0A1I5B3R5</accession>
<gene>
    <name evidence="2" type="ORF">SAMN05216386_1651</name>
</gene>
<dbReference type="AlphaFoldDB" id="A0A1I5B3R5"/>
<protein>
    <submittedName>
        <fullName evidence="2">Uncharacterized protein</fullName>
    </submittedName>
</protein>